<evidence type="ECO:0000259" key="1">
    <source>
        <dbReference type="PROSITE" id="PS50141"/>
    </source>
</evidence>
<comment type="caution">
    <text evidence="2">The sequence shown here is derived from an EMBL/GenBank/DDBJ whole genome shotgun (WGS) entry which is preliminary data.</text>
</comment>
<dbReference type="GO" id="GO:0003725">
    <property type="term" value="F:double-stranded RNA binding"/>
    <property type="evidence" value="ECO:0007669"/>
    <property type="project" value="TreeGrafter"/>
</dbReference>
<gene>
    <name evidence="2" type="ORF">D9615_000079</name>
</gene>
<keyword evidence="3" id="KW-1185">Reference proteome</keyword>
<dbReference type="OrthoDB" id="10268011at2759"/>
<dbReference type="GO" id="GO:0006382">
    <property type="term" value="P:adenosine to inosine editing"/>
    <property type="evidence" value="ECO:0007669"/>
    <property type="project" value="TreeGrafter"/>
</dbReference>
<dbReference type="PANTHER" id="PTHR10910">
    <property type="entry name" value="EUKARYOTE SPECIFIC DSRNA BINDING PROTEIN"/>
    <property type="match status" value="1"/>
</dbReference>
<feature type="domain" description="A to I editase" evidence="1">
    <location>
        <begin position="46"/>
        <end position="366"/>
    </location>
</feature>
<evidence type="ECO:0000313" key="2">
    <source>
        <dbReference type="EMBL" id="KAF5388170.1"/>
    </source>
</evidence>
<dbReference type="Pfam" id="PF02137">
    <property type="entry name" value="A_deamin"/>
    <property type="match status" value="1"/>
</dbReference>
<accession>A0A8H5HS13</accession>
<sequence length="402" mass="44208">MCDEADIASILKIYTALSFKLPPAQYTVGASFYLVSSIFPSPKIISIATGTKCLPTSRYPFKGEVLHDSHAEVLARRGAIRWFLEEIHRCESPGTYQSSWIFRGPEGKYDLKEGVQVSLYISAVPCGDASMRFLASVQDEEMAALKDSTLYAPLGPDEASRGRDNYARLGVLRTKPGRADSPQTLCMSCSDKIASWSALGFQGALASQFLCPLYLSAVVIGEVPPEMQGMVKEDCERALWKRIGHMNDCHPGYSLHSPTIQFTTLPFIHSRTVIASATPSNGSCNEALSWIADSKSHEVLINGLKRGVAPKHRFRTKSRPRLSKAAMLQLYSETLEIFGLASLEPTTTYHQVKQSLQDYQAAKEKLMGEGGAFSGWARSGARWQTFNLSQGSPHTRTKALLA</sequence>
<organism evidence="2 3">
    <name type="scientific">Tricholomella constricta</name>
    <dbReference type="NCBI Taxonomy" id="117010"/>
    <lineage>
        <taxon>Eukaryota</taxon>
        <taxon>Fungi</taxon>
        <taxon>Dikarya</taxon>
        <taxon>Basidiomycota</taxon>
        <taxon>Agaricomycotina</taxon>
        <taxon>Agaricomycetes</taxon>
        <taxon>Agaricomycetidae</taxon>
        <taxon>Agaricales</taxon>
        <taxon>Tricholomatineae</taxon>
        <taxon>Lyophyllaceae</taxon>
        <taxon>Tricholomella</taxon>
    </lineage>
</organism>
<dbReference type="PANTHER" id="PTHR10910:SF62">
    <property type="entry name" value="AT07585P-RELATED"/>
    <property type="match status" value="1"/>
</dbReference>
<dbReference type="InterPro" id="IPR002466">
    <property type="entry name" value="A_deamin"/>
</dbReference>
<dbReference type="GO" id="GO:0008251">
    <property type="term" value="F:tRNA-specific adenosine deaminase activity"/>
    <property type="evidence" value="ECO:0007669"/>
    <property type="project" value="TreeGrafter"/>
</dbReference>
<protein>
    <recommendedName>
        <fullName evidence="1">A to I editase domain-containing protein</fullName>
    </recommendedName>
</protein>
<dbReference type="SMART" id="SM00552">
    <property type="entry name" value="ADEAMc"/>
    <property type="match status" value="1"/>
</dbReference>
<evidence type="ECO:0000313" key="3">
    <source>
        <dbReference type="Proteomes" id="UP000565441"/>
    </source>
</evidence>
<dbReference type="GO" id="GO:0005730">
    <property type="term" value="C:nucleolus"/>
    <property type="evidence" value="ECO:0007669"/>
    <property type="project" value="TreeGrafter"/>
</dbReference>
<dbReference type="AlphaFoldDB" id="A0A8H5HS13"/>
<dbReference type="Proteomes" id="UP000565441">
    <property type="component" value="Unassembled WGS sequence"/>
</dbReference>
<dbReference type="GO" id="GO:0005737">
    <property type="term" value="C:cytoplasm"/>
    <property type="evidence" value="ECO:0007669"/>
    <property type="project" value="TreeGrafter"/>
</dbReference>
<name>A0A8H5HS13_9AGAR</name>
<dbReference type="PROSITE" id="PS50141">
    <property type="entry name" value="A_DEAMIN_EDITASE"/>
    <property type="match status" value="1"/>
</dbReference>
<reference evidence="2 3" key="1">
    <citation type="journal article" date="2020" name="ISME J.">
        <title>Uncovering the hidden diversity of litter-decomposition mechanisms in mushroom-forming fungi.</title>
        <authorList>
            <person name="Floudas D."/>
            <person name="Bentzer J."/>
            <person name="Ahren D."/>
            <person name="Johansson T."/>
            <person name="Persson P."/>
            <person name="Tunlid A."/>
        </authorList>
    </citation>
    <scope>NUCLEOTIDE SEQUENCE [LARGE SCALE GENOMIC DNA]</scope>
    <source>
        <strain evidence="2 3">CBS 661.87</strain>
    </source>
</reference>
<dbReference type="GO" id="GO:0006396">
    <property type="term" value="P:RNA processing"/>
    <property type="evidence" value="ECO:0007669"/>
    <property type="project" value="InterPro"/>
</dbReference>
<dbReference type="GO" id="GO:0003726">
    <property type="term" value="F:double-stranded RNA adenosine deaminase activity"/>
    <property type="evidence" value="ECO:0007669"/>
    <property type="project" value="TreeGrafter"/>
</dbReference>
<dbReference type="EMBL" id="JAACJP010000001">
    <property type="protein sequence ID" value="KAF5388170.1"/>
    <property type="molecule type" value="Genomic_DNA"/>
</dbReference>
<proteinExistence type="predicted"/>